<keyword evidence="1" id="KW-0808">Transferase</keyword>
<evidence type="ECO:0000256" key="2">
    <source>
        <dbReference type="ARBA" id="ARBA00022777"/>
    </source>
</evidence>
<dbReference type="InterPro" id="IPR011712">
    <property type="entry name" value="Sig_transdc_His_kin_sub3_dim/P"/>
</dbReference>
<reference evidence="6" key="1">
    <citation type="submission" date="2022-01" db="EMBL/GenBank/DDBJ databases">
        <title>Collection of gut derived symbiotic bacterial strains cultured from healthy donors.</title>
        <authorList>
            <person name="Lin H."/>
            <person name="Kohout C."/>
            <person name="Waligurski E."/>
            <person name="Pamer E.G."/>
        </authorList>
    </citation>
    <scope>NUCLEOTIDE SEQUENCE</scope>
    <source>
        <strain evidence="6">DFI.7.46</strain>
    </source>
</reference>
<dbReference type="GO" id="GO:0046983">
    <property type="term" value="F:protein dimerization activity"/>
    <property type="evidence" value="ECO:0007669"/>
    <property type="project" value="InterPro"/>
</dbReference>
<dbReference type="Pfam" id="PF01590">
    <property type="entry name" value="GAF"/>
    <property type="match status" value="1"/>
</dbReference>
<name>A0AAJ1BC38_9ACTO</name>
<organism evidence="6 7">
    <name type="scientific">Varibaculum cambriense</name>
    <dbReference type="NCBI Taxonomy" id="184870"/>
    <lineage>
        <taxon>Bacteria</taxon>
        <taxon>Bacillati</taxon>
        <taxon>Actinomycetota</taxon>
        <taxon>Actinomycetes</taxon>
        <taxon>Actinomycetales</taxon>
        <taxon>Actinomycetaceae</taxon>
        <taxon>Varibaculum</taxon>
    </lineage>
</organism>
<keyword evidence="2" id="KW-0418">Kinase</keyword>
<dbReference type="SUPFAM" id="SSF55874">
    <property type="entry name" value="ATPase domain of HSP90 chaperone/DNA topoisomerase II/histidine kinase"/>
    <property type="match status" value="1"/>
</dbReference>
<dbReference type="InterPro" id="IPR036890">
    <property type="entry name" value="HATPase_C_sf"/>
</dbReference>
<protein>
    <submittedName>
        <fullName evidence="6">GAF domain-containing protein</fullName>
    </submittedName>
</protein>
<feature type="domain" description="GAF" evidence="5">
    <location>
        <begin position="61"/>
        <end position="205"/>
    </location>
</feature>
<comment type="caution">
    <text evidence="6">The sequence shown here is derived from an EMBL/GenBank/DDBJ whole genome shotgun (WGS) entry which is preliminary data.</text>
</comment>
<dbReference type="EMBL" id="JAKNHJ010000009">
    <property type="protein sequence ID" value="MCG4617936.1"/>
    <property type="molecule type" value="Genomic_DNA"/>
</dbReference>
<dbReference type="SUPFAM" id="SSF55781">
    <property type="entry name" value="GAF domain-like"/>
    <property type="match status" value="2"/>
</dbReference>
<evidence type="ECO:0000256" key="4">
    <source>
        <dbReference type="SAM" id="MobiDB-lite"/>
    </source>
</evidence>
<dbReference type="Gene3D" id="3.30.450.40">
    <property type="match status" value="2"/>
</dbReference>
<dbReference type="PANTHER" id="PTHR24421:SF56">
    <property type="entry name" value="OXYGEN SENSOR HISTIDINE KINASE RESPONSE REGULATOR DOST"/>
    <property type="match status" value="1"/>
</dbReference>
<dbReference type="InterPro" id="IPR029016">
    <property type="entry name" value="GAF-like_dom_sf"/>
</dbReference>
<dbReference type="Gene3D" id="1.20.5.1930">
    <property type="match status" value="1"/>
</dbReference>
<evidence type="ECO:0000259" key="5">
    <source>
        <dbReference type="SMART" id="SM00065"/>
    </source>
</evidence>
<dbReference type="Pfam" id="PF07730">
    <property type="entry name" value="HisKA_3"/>
    <property type="match status" value="1"/>
</dbReference>
<feature type="region of interest" description="Disordered" evidence="4">
    <location>
        <begin position="1"/>
        <end position="43"/>
    </location>
</feature>
<dbReference type="InterPro" id="IPR050482">
    <property type="entry name" value="Sensor_HK_TwoCompSys"/>
</dbReference>
<proteinExistence type="predicted"/>
<accession>A0AAJ1BC38</accession>
<feature type="compositionally biased region" description="Polar residues" evidence="4">
    <location>
        <begin position="20"/>
        <end position="31"/>
    </location>
</feature>
<evidence type="ECO:0000313" key="7">
    <source>
        <dbReference type="Proteomes" id="UP001200537"/>
    </source>
</evidence>
<evidence type="ECO:0000256" key="3">
    <source>
        <dbReference type="ARBA" id="ARBA00023012"/>
    </source>
</evidence>
<evidence type="ECO:0000313" key="6">
    <source>
        <dbReference type="EMBL" id="MCG4617936.1"/>
    </source>
</evidence>
<evidence type="ECO:0000256" key="1">
    <source>
        <dbReference type="ARBA" id="ARBA00022679"/>
    </source>
</evidence>
<dbReference type="AlphaFoldDB" id="A0AAJ1BC38"/>
<dbReference type="GO" id="GO:0016020">
    <property type="term" value="C:membrane"/>
    <property type="evidence" value="ECO:0007669"/>
    <property type="project" value="InterPro"/>
</dbReference>
<dbReference type="Gene3D" id="3.30.565.10">
    <property type="entry name" value="Histidine kinase-like ATPase, C-terminal domain"/>
    <property type="match status" value="1"/>
</dbReference>
<dbReference type="Proteomes" id="UP001200537">
    <property type="component" value="Unassembled WGS sequence"/>
</dbReference>
<dbReference type="PANTHER" id="PTHR24421">
    <property type="entry name" value="NITRATE/NITRITE SENSOR PROTEIN NARX-RELATED"/>
    <property type="match status" value="1"/>
</dbReference>
<feature type="domain" description="GAF" evidence="5">
    <location>
        <begin position="226"/>
        <end position="369"/>
    </location>
</feature>
<dbReference type="InterPro" id="IPR003018">
    <property type="entry name" value="GAF"/>
</dbReference>
<gene>
    <name evidence="6" type="ORF">L0M99_05450</name>
</gene>
<keyword evidence="3" id="KW-0902">Two-component regulatory system</keyword>
<dbReference type="GO" id="GO:0000155">
    <property type="term" value="F:phosphorelay sensor kinase activity"/>
    <property type="evidence" value="ECO:0007669"/>
    <property type="project" value="InterPro"/>
</dbReference>
<dbReference type="Pfam" id="PF13185">
    <property type="entry name" value="GAF_2"/>
    <property type="match status" value="1"/>
</dbReference>
<dbReference type="RefSeq" id="WP_238128015.1">
    <property type="nucleotide sequence ID" value="NZ_JAHAJB010000004.1"/>
</dbReference>
<sequence length="597" mass="64128">MPSKQSSFPDPSLEPEPRETLSSSQPDSSAGENLDLAHRSPLPEDSTRLISSVLQMMGNLEQDKVLQSFVDQACEVTSSPYGALSILGSRGETSAFYTHGVSKQQRESLGEPPVGRGIIGDIPLDNGIISNNLHSNPHFTGYPPTHPEMTNFLGVPLRIHEQVYGRLYLCNRPGGYSQQDLAYVSGLAILAAVAVENSRLYEVSRSRERWTRVSQQLTTILLEGTEEEDALQFIAKSVREVAEADTALLILPSVGDSWVCEIASGYGSADLIGVTFPPHGRARTVLAEGQGLIVDSLARATTLRVKELSRFGAALYAPLLAGSHAIGVLLLLRLPDKPEFDPAVLEMAEQVATQAALALEIAGAKHAANIATLLDERAKIGEDLHDLAIQQLFATGMQLERIRADFARGADLDAERAESLMQDALASVDDSVKQIRAIVHNLREPDAAVDLVERLRREASLARRLLGFAPSFVLNIDGETLSASGPSHEEILIAEADQRVGHDISDDVVAVVRETLSNTARHAGASSAQVVVSINGIGANGCVRVVVTDDGHGLDPAVTRRSGLDNLKSRARRHGGICFTQPASPHGLQVVWEVPLG</sequence>
<dbReference type="SMART" id="SM00065">
    <property type="entry name" value="GAF"/>
    <property type="match status" value="2"/>
</dbReference>